<sequence>ERIFLLFEEDDKIHSPKRPKYPGKIEGRVEFRNVSFEYKIDEKVIDNVSFVVEPNESVAFVGATGAGKTTLINLLLRFYDPTEGEILIDGINIKEMDLKVLRNYFGLVLQDVFMFAGDIRYNIILNNEIEDNKLMEYSKYVNAHNFISKLKKKYDNIVSEGGSNLSTGQRQLIAFARALAKEPRILILDEATSSIDSETEYLIQDAIRKIMKDRSSIAIAHRLSTIQDVDKIYVMSKGKIVESGTHSQLLTQKGYYFELYKFQYLK</sequence>
<reference evidence="9" key="1">
    <citation type="journal article" date="2014" name="Front. Microbiol.">
        <title>High frequency of phylogenetically diverse reductive dehalogenase-homologous genes in deep subseafloor sedimentary metagenomes.</title>
        <authorList>
            <person name="Kawai M."/>
            <person name="Futagami T."/>
            <person name="Toyoda A."/>
            <person name="Takaki Y."/>
            <person name="Nishi S."/>
            <person name="Hori S."/>
            <person name="Arai W."/>
            <person name="Tsubouchi T."/>
            <person name="Morono Y."/>
            <person name="Uchiyama I."/>
            <person name="Ito T."/>
            <person name="Fujiyama A."/>
            <person name="Inagaki F."/>
            <person name="Takami H."/>
        </authorList>
    </citation>
    <scope>NUCLEOTIDE SEQUENCE</scope>
    <source>
        <strain evidence="9">Expedition CK06-06</strain>
    </source>
</reference>
<keyword evidence="3" id="KW-0812">Transmembrane</keyword>
<dbReference type="GO" id="GO:0016020">
    <property type="term" value="C:membrane"/>
    <property type="evidence" value="ECO:0007669"/>
    <property type="project" value="UniProtKB-SubCell"/>
</dbReference>
<keyword evidence="5" id="KW-0067">ATP-binding</keyword>
<dbReference type="GO" id="GO:0042626">
    <property type="term" value="F:ATPase-coupled transmembrane transporter activity"/>
    <property type="evidence" value="ECO:0007669"/>
    <property type="project" value="TreeGrafter"/>
</dbReference>
<gene>
    <name evidence="9" type="ORF">S03H2_47134</name>
</gene>
<dbReference type="CDD" id="cd03254">
    <property type="entry name" value="ABCC_Glucan_exporter_like"/>
    <property type="match status" value="1"/>
</dbReference>
<evidence type="ECO:0000313" key="9">
    <source>
        <dbReference type="EMBL" id="GAH69376.1"/>
    </source>
</evidence>
<dbReference type="GO" id="GO:0016887">
    <property type="term" value="F:ATP hydrolysis activity"/>
    <property type="evidence" value="ECO:0007669"/>
    <property type="project" value="InterPro"/>
</dbReference>
<name>X1HGR0_9ZZZZ</name>
<organism evidence="9">
    <name type="scientific">marine sediment metagenome</name>
    <dbReference type="NCBI Taxonomy" id="412755"/>
    <lineage>
        <taxon>unclassified sequences</taxon>
        <taxon>metagenomes</taxon>
        <taxon>ecological metagenomes</taxon>
    </lineage>
</organism>
<dbReference type="PANTHER" id="PTHR24221">
    <property type="entry name" value="ATP-BINDING CASSETTE SUB-FAMILY B"/>
    <property type="match status" value="1"/>
</dbReference>
<dbReference type="GO" id="GO:0005524">
    <property type="term" value="F:ATP binding"/>
    <property type="evidence" value="ECO:0007669"/>
    <property type="project" value="UniProtKB-KW"/>
</dbReference>
<feature type="domain" description="ABC transporter" evidence="8">
    <location>
        <begin position="29"/>
        <end position="262"/>
    </location>
</feature>
<keyword evidence="6" id="KW-1133">Transmembrane helix</keyword>
<evidence type="ECO:0000256" key="6">
    <source>
        <dbReference type="ARBA" id="ARBA00022989"/>
    </source>
</evidence>
<dbReference type="InterPro" id="IPR003439">
    <property type="entry name" value="ABC_transporter-like_ATP-bd"/>
</dbReference>
<dbReference type="SUPFAM" id="SSF52540">
    <property type="entry name" value="P-loop containing nucleoside triphosphate hydrolases"/>
    <property type="match status" value="1"/>
</dbReference>
<evidence type="ECO:0000256" key="3">
    <source>
        <dbReference type="ARBA" id="ARBA00022692"/>
    </source>
</evidence>
<keyword evidence="4" id="KW-0547">Nucleotide-binding</keyword>
<dbReference type="PROSITE" id="PS50893">
    <property type="entry name" value="ABC_TRANSPORTER_2"/>
    <property type="match status" value="1"/>
</dbReference>
<dbReference type="EMBL" id="BARU01029653">
    <property type="protein sequence ID" value="GAH69376.1"/>
    <property type="molecule type" value="Genomic_DNA"/>
</dbReference>
<dbReference type="SMART" id="SM00382">
    <property type="entry name" value="AAA"/>
    <property type="match status" value="1"/>
</dbReference>
<feature type="non-terminal residue" evidence="9">
    <location>
        <position position="1"/>
    </location>
</feature>
<dbReference type="InterPro" id="IPR036640">
    <property type="entry name" value="ABC1_TM_sf"/>
</dbReference>
<evidence type="ECO:0000259" key="8">
    <source>
        <dbReference type="PROSITE" id="PS50893"/>
    </source>
</evidence>
<dbReference type="FunFam" id="3.40.50.300:FF:000287">
    <property type="entry name" value="Multidrug ABC transporter ATP-binding protein"/>
    <property type="match status" value="1"/>
</dbReference>
<evidence type="ECO:0000256" key="2">
    <source>
        <dbReference type="ARBA" id="ARBA00022448"/>
    </source>
</evidence>
<dbReference type="Gene3D" id="1.20.1560.10">
    <property type="entry name" value="ABC transporter type 1, transmembrane domain"/>
    <property type="match status" value="1"/>
</dbReference>
<dbReference type="InterPro" id="IPR027417">
    <property type="entry name" value="P-loop_NTPase"/>
</dbReference>
<evidence type="ECO:0000256" key="1">
    <source>
        <dbReference type="ARBA" id="ARBA00004141"/>
    </source>
</evidence>
<keyword evidence="7" id="KW-0472">Membrane</keyword>
<comment type="subcellular location">
    <subcellularLocation>
        <location evidence="1">Membrane</location>
        <topology evidence="1">Multi-pass membrane protein</topology>
    </subcellularLocation>
</comment>
<evidence type="ECO:0000256" key="7">
    <source>
        <dbReference type="ARBA" id="ARBA00023136"/>
    </source>
</evidence>
<feature type="non-terminal residue" evidence="9">
    <location>
        <position position="266"/>
    </location>
</feature>
<proteinExistence type="predicted"/>
<dbReference type="AlphaFoldDB" id="X1HGR0"/>
<protein>
    <recommendedName>
        <fullName evidence="8">ABC transporter domain-containing protein</fullName>
    </recommendedName>
</protein>
<accession>X1HGR0</accession>
<dbReference type="InterPro" id="IPR039421">
    <property type="entry name" value="Type_1_exporter"/>
</dbReference>
<evidence type="ECO:0000256" key="4">
    <source>
        <dbReference type="ARBA" id="ARBA00022741"/>
    </source>
</evidence>
<evidence type="ECO:0000256" key="5">
    <source>
        <dbReference type="ARBA" id="ARBA00022840"/>
    </source>
</evidence>
<dbReference type="Pfam" id="PF00005">
    <property type="entry name" value="ABC_tran"/>
    <property type="match status" value="1"/>
</dbReference>
<comment type="caution">
    <text evidence="9">The sequence shown here is derived from an EMBL/GenBank/DDBJ whole genome shotgun (WGS) entry which is preliminary data.</text>
</comment>
<keyword evidence="2" id="KW-0813">Transport</keyword>
<dbReference type="Gene3D" id="3.40.50.300">
    <property type="entry name" value="P-loop containing nucleotide triphosphate hydrolases"/>
    <property type="match status" value="1"/>
</dbReference>
<dbReference type="InterPro" id="IPR003593">
    <property type="entry name" value="AAA+_ATPase"/>
</dbReference>
<dbReference type="PANTHER" id="PTHR24221:SF587">
    <property type="entry name" value="ABC TRANSPORTER RELATED"/>
    <property type="match status" value="1"/>
</dbReference>